<gene>
    <name evidence="1" type="ORF">TVY486_1115550</name>
</gene>
<protein>
    <recommendedName>
        <fullName evidence="2">NYN domain-containing protein</fullName>
    </recommendedName>
</protein>
<accession>G0U8Y9</accession>
<dbReference type="VEuPathDB" id="TriTrypDB:TvY486_1115550"/>
<sequence length="320" mass="35456">MFTEVDFDSDDDRTLREVGASGEQNTDFGFQANRINRSGDCSAVVSLHRPGDDEFSCVAGGSDDFDGAYDARLISGDSWLGGQCHCVRCEVVYASEKISHVRKMMRSDKALLKSVAAVGNKVEESLLVILLDLDNYGFNQFKAIPPPRSSDADFNLLDHLFLWCFFGSCFSRHHGVLPDAEVVCRAFEPSKKHFADGVSPGADGKSVKGRRKKSVWQRLVAKKRVHFTPCGGQQQAADGVMMQVAKAMTHMPLVVVSGDLGLLTLISESRRAVGRKAMREALEYEFASHLEVVNVLEHGRKFAPVWQALEEIARRTVCRR</sequence>
<evidence type="ECO:0000313" key="1">
    <source>
        <dbReference type="EMBL" id="CCC54071.1"/>
    </source>
</evidence>
<proteinExistence type="predicted"/>
<dbReference type="OMA" id="FFGSCFT"/>
<dbReference type="AlphaFoldDB" id="G0U8Y9"/>
<name>G0U8Y9_TRYVY</name>
<dbReference type="EMBL" id="HE573027">
    <property type="protein sequence ID" value="CCC54071.1"/>
    <property type="molecule type" value="Genomic_DNA"/>
</dbReference>
<organism evidence="1">
    <name type="scientific">Trypanosoma vivax (strain Y486)</name>
    <dbReference type="NCBI Taxonomy" id="1055687"/>
    <lineage>
        <taxon>Eukaryota</taxon>
        <taxon>Discoba</taxon>
        <taxon>Euglenozoa</taxon>
        <taxon>Kinetoplastea</taxon>
        <taxon>Metakinetoplastina</taxon>
        <taxon>Trypanosomatida</taxon>
        <taxon>Trypanosomatidae</taxon>
        <taxon>Trypanosoma</taxon>
        <taxon>Duttonella</taxon>
    </lineage>
</organism>
<reference evidence="1" key="1">
    <citation type="journal article" date="2012" name="Proc. Natl. Acad. Sci. U.S.A.">
        <title>Antigenic diversity is generated by distinct evolutionary mechanisms in African trypanosome species.</title>
        <authorList>
            <person name="Jackson A.P."/>
            <person name="Berry A."/>
            <person name="Aslett M."/>
            <person name="Allison H.C."/>
            <person name="Burton P."/>
            <person name="Vavrova-Anderson J."/>
            <person name="Brown R."/>
            <person name="Browne H."/>
            <person name="Corton N."/>
            <person name="Hauser H."/>
            <person name="Gamble J."/>
            <person name="Gilderthorp R."/>
            <person name="Marcello L."/>
            <person name="McQuillan J."/>
            <person name="Otto T.D."/>
            <person name="Quail M.A."/>
            <person name="Sanders M.J."/>
            <person name="van Tonder A."/>
            <person name="Ginger M.L."/>
            <person name="Field M.C."/>
            <person name="Barry J.D."/>
            <person name="Hertz-Fowler C."/>
            <person name="Berriman M."/>
        </authorList>
    </citation>
    <scope>NUCLEOTIDE SEQUENCE</scope>
    <source>
        <strain evidence="1">Y486</strain>
    </source>
</reference>
<evidence type="ECO:0008006" key="2">
    <source>
        <dbReference type="Google" id="ProtNLM"/>
    </source>
</evidence>